<comment type="caution">
    <text evidence="2">The sequence shown here is derived from an EMBL/GenBank/DDBJ whole genome shotgun (WGS) entry which is preliminary data.</text>
</comment>
<dbReference type="Proteomes" id="UP000076874">
    <property type="component" value="Unassembled WGS sequence"/>
</dbReference>
<evidence type="ECO:0000313" key="2">
    <source>
        <dbReference type="EMBL" id="OAA65813.1"/>
    </source>
</evidence>
<feature type="compositionally biased region" description="Polar residues" evidence="1">
    <location>
        <begin position="151"/>
        <end position="161"/>
    </location>
</feature>
<evidence type="ECO:0000256" key="1">
    <source>
        <dbReference type="SAM" id="MobiDB-lite"/>
    </source>
</evidence>
<accession>A0A167Y466</accession>
<sequence length="197" mass="21973">MSATEEEWIDFVSQERGNMSAQLPPRGNHYRHREQPGRRRSSNADILEKYGLPSTGSYSDMQSLEDGLTIEDILGHADTSCCGPLHETIVALRKKASHTAKKASKSVKKAAARWTRKMTPSAVNNKRQRMTTQPPTTKSDSLSSSESQLSMQGWTSSSPSTRGILKESPVLQSSAFQVEDRRDVIPPGQWLRQRNAF</sequence>
<organism evidence="2 3">
    <name type="scientific">Niveomyces insectorum RCEF 264</name>
    <dbReference type="NCBI Taxonomy" id="1081102"/>
    <lineage>
        <taxon>Eukaryota</taxon>
        <taxon>Fungi</taxon>
        <taxon>Dikarya</taxon>
        <taxon>Ascomycota</taxon>
        <taxon>Pezizomycotina</taxon>
        <taxon>Sordariomycetes</taxon>
        <taxon>Hypocreomycetidae</taxon>
        <taxon>Hypocreales</taxon>
        <taxon>Cordycipitaceae</taxon>
        <taxon>Niveomyces</taxon>
    </lineage>
</organism>
<feature type="compositionally biased region" description="Polar residues" evidence="1">
    <location>
        <begin position="121"/>
        <end position="138"/>
    </location>
</feature>
<dbReference type="OrthoDB" id="10286427at2759"/>
<name>A0A167Y466_9HYPO</name>
<keyword evidence="3" id="KW-1185">Reference proteome</keyword>
<dbReference type="EMBL" id="AZHD01000003">
    <property type="protein sequence ID" value="OAA65813.1"/>
    <property type="molecule type" value="Genomic_DNA"/>
</dbReference>
<feature type="region of interest" description="Disordered" evidence="1">
    <location>
        <begin position="97"/>
        <end position="173"/>
    </location>
</feature>
<feature type="compositionally biased region" description="Low complexity" evidence="1">
    <location>
        <begin position="139"/>
        <end position="150"/>
    </location>
</feature>
<reference evidence="2 3" key="1">
    <citation type="journal article" date="2016" name="Genome Biol. Evol.">
        <title>Divergent and convergent evolution of fungal pathogenicity.</title>
        <authorList>
            <person name="Shang Y."/>
            <person name="Xiao G."/>
            <person name="Zheng P."/>
            <person name="Cen K."/>
            <person name="Zhan S."/>
            <person name="Wang C."/>
        </authorList>
    </citation>
    <scope>NUCLEOTIDE SEQUENCE [LARGE SCALE GENOMIC DNA]</scope>
    <source>
        <strain evidence="2 3">RCEF 264</strain>
    </source>
</reference>
<gene>
    <name evidence="2" type="ORF">SPI_02600</name>
</gene>
<evidence type="ECO:0000313" key="3">
    <source>
        <dbReference type="Proteomes" id="UP000076874"/>
    </source>
</evidence>
<proteinExistence type="predicted"/>
<feature type="compositionally biased region" description="Basic residues" evidence="1">
    <location>
        <begin position="97"/>
        <end position="116"/>
    </location>
</feature>
<protein>
    <submittedName>
        <fullName evidence="2">Uncharacterized protein</fullName>
    </submittedName>
</protein>
<feature type="region of interest" description="Disordered" evidence="1">
    <location>
        <begin position="1"/>
        <end position="44"/>
    </location>
</feature>
<dbReference type="AlphaFoldDB" id="A0A167Y466"/>